<name>G7V5L1_THELD</name>
<dbReference type="EMBL" id="CP003096">
    <property type="protein sequence ID" value="AER66921.1"/>
    <property type="molecule type" value="Genomic_DNA"/>
</dbReference>
<keyword evidence="2" id="KW-1185">Reference proteome</keyword>
<dbReference type="KEGG" id="tli:Tlie_1190"/>
<dbReference type="InterPro" id="IPR047735">
    <property type="entry name" value="GrdX-like"/>
</dbReference>
<sequence length="122" mass="14131">MGHKILITNNPLVVEKYPDEVIKVEGMPSDVLRKAMEYVMNGYHLFSLPLPPNVSLFKSPYRTVVVEFEGYAQTRSYDLVLLQNALDKLSCHIEEWNKIKANKPEDYAFLDLDFLDNLLGRR</sequence>
<protein>
    <submittedName>
        <fullName evidence="1">GrdX protein</fullName>
    </submittedName>
</protein>
<evidence type="ECO:0000313" key="1">
    <source>
        <dbReference type="EMBL" id="AER66921.1"/>
    </source>
</evidence>
<reference evidence="1 2" key="2">
    <citation type="journal article" date="2012" name="Stand. Genomic Sci.">
        <title>Genome sequence of the moderately thermophilic, amino-acid-degrading and sulfur-reducing bacterium Thermovirga lienii type strain (Cas60314(T)).</title>
        <authorList>
            <person name="Goker M."/>
            <person name="Saunders E."/>
            <person name="Lapidus A."/>
            <person name="Nolan M."/>
            <person name="Lucas S."/>
            <person name="Hammon N."/>
            <person name="Deshpande S."/>
            <person name="Cheng J.F."/>
            <person name="Han C."/>
            <person name="Tapia R."/>
            <person name="Goodwin L.A."/>
            <person name="Pitluck S."/>
            <person name="Liolios K."/>
            <person name="Mavromatis K."/>
            <person name="Pagani I."/>
            <person name="Ivanova N."/>
            <person name="Mikhailova N."/>
            <person name="Pati A."/>
            <person name="Chen A."/>
            <person name="Palaniappan K."/>
            <person name="Land M."/>
            <person name="Chang Y.J."/>
            <person name="Jeffries C.D."/>
            <person name="Brambilla E.M."/>
            <person name="Rohde M."/>
            <person name="Spring S."/>
            <person name="Detter J.C."/>
            <person name="Woyke T."/>
            <person name="Bristow J."/>
            <person name="Eisen J.A."/>
            <person name="Markowitz V."/>
            <person name="Hugenholtz P."/>
            <person name="Kyrpides N.C."/>
            <person name="Klenk H.P."/>
        </authorList>
    </citation>
    <scope>NUCLEOTIDE SEQUENCE [LARGE SCALE GENOMIC DNA]</scope>
    <source>
        <strain evidence="2">ATCC BAA-1197 / DSM 17291 / Cas60314</strain>
    </source>
</reference>
<dbReference type="eggNOG" id="ENOG5033M7J">
    <property type="taxonomic scope" value="Bacteria"/>
</dbReference>
<accession>G7V5L1</accession>
<dbReference type="HOGENOM" id="CLU_132073_1_0_0"/>
<organism evidence="1 2">
    <name type="scientific">Thermovirga lienii (strain ATCC BAA-1197 / DSM 17291 / Cas60314)</name>
    <dbReference type="NCBI Taxonomy" id="580340"/>
    <lineage>
        <taxon>Bacteria</taxon>
        <taxon>Thermotogati</taxon>
        <taxon>Synergistota</taxon>
        <taxon>Synergistia</taxon>
        <taxon>Synergistales</taxon>
        <taxon>Thermovirgaceae</taxon>
        <taxon>Thermovirga</taxon>
    </lineage>
</organism>
<dbReference type="STRING" id="580340.Tlie_1190"/>
<dbReference type="Proteomes" id="UP000005868">
    <property type="component" value="Chromosome"/>
</dbReference>
<reference evidence="2" key="1">
    <citation type="submission" date="2011-10" db="EMBL/GenBank/DDBJ databases">
        <title>The complete genome of chromosome of Thermovirga lienii DSM 17291.</title>
        <authorList>
            <consortium name="US DOE Joint Genome Institute (JGI-PGF)"/>
            <person name="Lucas S."/>
            <person name="Copeland A."/>
            <person name="Lapidus A."/>
            <person name="Glavina del Rio T."/>
            <person name="Dalin E."/>
            <person name="Tice H."/>
            <person name="Bruce D."/>
            <person name="Goodwin L."/>
            <person name="Pitluck S."/>
            <person name="Peters L."/>
            <person name="Mikhailova N."/>
            <person name="Saunders E."/>
            <person name="Kyrpides N."/>
            <person name="Mavromatis K."/>
            <person name="Ivanova N."/>
            <person name="Last F.I."/>
            <person name="Brettin T."/>
            <person name="Detter J.C."/>
            <person name="Han C."/>
            <person name="Larimer F."/>
            <person name="Land M."/>
            <person name="Hauser L."/>
            <person name="Markowitz V."/>
            <person name="Cheng J.-F."/>
            <person name="Hugenholtz P."/>
            <person name="Woyke T."/>
            <person name="Wu D."/>
            <person name="Spring S."/>
            <person name="Schroeder M."/>
            <person name="Brambilla E.-M."/>
            <person name="Klenk H.-P."/>
            <person name="Eisen J.A."/>
        </authorList>
    </citation>
    <scope>NUCLEOTIDE SEQUENCE [LARGE SCALE GENOMIC DNA]</scope>
    <source>
        <strain evidence="2">ATCC BAA-1197 / DSM 17291 / Cas60314</strain>
    </source>
</reference>
<proteinExistence type="predicted"/>
<dbReference type="OrthoDB" id="4899at2"/>
<gene>
    <name evidence="1" type="ordered locus">Tlie_1190</name>
</gene>
<dbReference type="NCBIfam" id="NF038093">
    <property type="entry name" value="GrdX"/>
    <property type="match status" value="1"/>
</dbReference>
<dbReference type="AlphaFoldDB" id="G7V5L1"/>
<evidence type="ECO:0000313" key="2">
    <source>
        <dbReference type="Proteomes" id="UP000005868"/>
    </source>
</evidence>